<keyword evidence="2" id="KW-1185">Reference proteome</keyword>
<proteinExistence type="predicted"/>
<evidence type="ECO:0000313" key="1">
    <source>
        <dbReference type="EMBL" id="PVZ63903.1"/>
    </source>
</evidence>
<reference evidence="1 2" key="1">
    <citation type="submission" date="2018-04" db="EMBL/GenBank/DDBJ databases">
        <title>Thalassorhabdus spongiae gen. nov., sp. nov., isolated from a marine sponge in South-West Iceland.</title>
        <authorList>
            <person name="Knobloch S."/>
            <person name="Daussin A."/>
            <person name="Johannsson R."/>
            <person name="Marteinsson V.T."/>
        </authorList>
    </citation>
    <scope>NUCLEOTIDE SEQUENCE [LARGE SCALE GENOMIC DNA]</scope>
    <source>
        <strain evidence="1 2">Hp12</strain>
    </source>
</reference>
<evidence type="ECO:0000313" key="2">
    <source>
        <dbReference type="Proteomes" id="UP000244906"/>
    </source>
</evidence>
<accession>A0A2V1GVG9</accession>
<dbReference type="EMBL" id="QDDL01000014">
    <property type="protein sequence ID" value="PVZ63903.1"/>
    <property type="molecule type" value="Genomic_DNA"/>
</dbReference>
<sequence length="83" mass="9699">MVIIRRHYSQNSAAVPASTDKIDKNYHQQNLISPKPFRTPEKRMPVLIACPRKVVRSLRRPKTFKDRGECPATNISIRSLWFH</sequence>
<dbReference type="Proteomes" id="UP000244906">
    <property type="component" value="Unassembled WGS sequence"/>
</dbReference>
<name>A0A2V1GVG9_9GAMM</name>
<protein>
    <submittedName>
        <fullName evidence="1">Uncharacterized protein</fullName>
    </submittedName>
</protein>
<gene>
    <name evidence="1" type="ORF">DC094_20490</name>
</gene>
<comment type="caution">
    <text evidence="1">The sequence shown here is derived from an EMBL/GenBank/DDBJ whole genome shotgun (WGS) entry which is preliminary data.</text>
</comment>
<dbReference type="AlphaFoldDB" id="A0A2V1GVG9"/>
<organism evidence="1 2">
    <name type="scientific">Pelagibaculum spongiae</name>
    <dbReference type="NCBI Taxonomy" id="2080658"/>
    <lineage>
        <taxon>Bacteria</taxon>
        <taxon>Pseudomonadati</taxon>
        <taxon>Pseudomonadota</taxon>
        <taxon>Gammaproteobacteria</taxon>
        <taxon>Oceanospirillales</taxon>
        <taxon>Pelagibaculum</taxon>
    </lineage>
</organism>